<evidence type="ECO:0000256" key="3">
    <source>
        <dbReference type="ARBA" id="ARBA00023315"/>
    </source>
</evidence>
<dbReference type="Pfam" id="PF02458">
    <property type="entry name" value="Transferase"/>
    <property type="match status" value="1"/>
</dbReference>
<evidence type="ECO:0000256" key="2">
    <source>
        <dbReference type="ARBA" id="ARBA00022679"/>
    </source>
</evidence>
<comment type="similarity">
    <text evidence="1">Belongs to the plant acyltransferase family.</text>
</comment>
<keyword evidence="3" id="KW-0012">Acyltransferase</keyword>
<gene>
    <name evidence="4" type="ORF">ACJIZ3_023258</name>
</gene>
<dbReference type="AlphaFoldDB" id="A0ABD3TNL9"/>
<comment type="caution">
    <text evidence="4">The sequence shown here is derived from an EMBL/GenBank/DDBJ whole genome shotgun (WGS) entry which is preliminary data.</text>
</comment>
<proteinExistence type="inferred from homology"/>
<keyword evidence="2" id="KW-0808">Transferase</keyword>
<dbReference type="GO" id="GO:0016746">
    <property type="term" value="F:acyltransferase activity"/>
    <property type="evidence" value="ECO:0007669"/>
    <property type="project" value="UniProtKB-KW"/>
</dbReference>
<evidence type="ECO:0000313" key="5">
    <source>
        <dbReference type="Proteomes" id="UP001634393"/>
    </source>
</evidence>
<dbReference type="PANTHER" id="PTHR31623:SF105">
    <property type="entry name" value="VINORINE SYNTHASE-LIKE"/>
    <property type="match status" value="1"/>
</dbReference>
<dbReference type="InterPro" id="IPR023213">
    <property type="entry name" value="CAT-like_dom_sf"/>
</dbReference>
<organism evidence="4 5">
    <name type="scientific">Penstemon smallii</name>
    <dbReference type="NCBI Taxonomy" id="265156"/>
    <lineage>
        <taxon>Eukaryota</taxon>
        <taxon>Viridiplantae</taxon>
        <taxon>Streptophyta</taxon>
        <taxon>Embryophyta</taxon>
        <taxon>Tracheophyta</taxon>
        <taxon>Spermatophyta</taxon>
        <taxon>Magnoliopsida</taxon>
        <taxon>eudicotyledons</taxon>
        <taxon>Gunneridae</taxon>
        <taxon>Pentapetalae</taxon>
        <taxon>asterids</taxon>
        <taxon>lamiids</taxon>
        <taxon>Lamiales</taxon>
        <taxon>Plantaginaceae</taxon>
        <taxon>Cheloneae</taxon>
        <taxon>Penstemon</taxon>
    </lineage>
</organism>
<evidence type="ECO:0000256" key="1">
    <source>
        <dbReference type="ARBA" id="ARBA00009861"/>
    </source>
</evidence>
<sequence>MESVIISKENVKPSSPTPLHLQSYKISMLDQICPNMVVPVILYFSSPGENLISHTIDSLKRSLSFILTRFYPVAGRISEDDLSVDCKDQGVPFSVVKVAARLSDLLKNPDPQLPMRLIPCAVTNDEKLGMNGTIAMTQVNIFECGGIAIGTAFRHKIVDGFTMVSFLSAWAATARVSSEPVCPNYISQSLFPQKEEISNQADFVGSVLKMGKSIMHRFVFDASAIGQLKAASNIKRPTRVEVVLALIWKCFMVASLSNGKQVSLISQPVNMRRRARPPFPSDCFGNFVGLSAASSTNEDKKELGHLVKEIRDDANKIDHDYVNRMLGDKGLLGCIENLQPSVSKILEADDVLLVTSWCSLGIYNVDFGWGKPIWMTRCEAGNNSESIFMNCVWLNDTRSGDGVEAWVVLDEKYMEVFENVEEIKTYASKDPSPLD</sequence>
<accession>A0ABD3TNL9</accession>
<reference evidence="4 5" key="1">
    <citation type="submission" date="2024-12" db="EMBL/GenBank/DDBJ databases">
        <title>The unique morphological basis and parallel evolutionary history of personate flowers in Penstemon.</title>
        <authorList>
            <person name="Depatie T.H."/>
            <person name="Wessinger C.A."/>
        </authorList>
    </citation>
    <scope>NUCLEOTIDE SEQUENCE [LARGE SCALE GENOMIC DNA]</scope>
    <source>
        <strain evidence="4">WTNN_2</strain>
        <tissue evidence="4">Leaf</tissue>
    </source>
</reference>
<dbReference type="EMBL" id="JBJXBP010000003">
    <property type="protein sequence ID" value="KAL3838667.1"/>
    <property type="molecule type" value="Genomic_DNA"/>
</dbReference>
<dbReference type="Proteomes" id="UP001634393">
    <property type="component" value="Unassembled WGS sequence"/>
</dbReference>
<keyword evidence="5" id="KW-1185">Reference proteome</keyword>
<dbReference type="PANTHER" id="PTHR31623">
    <property type="entry name" value="F21J9.9"/>
    <property type="match status" value="1"/>
</dbReference>
<evidence type="ECO:0000313" key="4">
    <source>
        <dbReference type="EMBL" id="KAL3838667.1"/>
    </source>
</evidence>
<dbReference type="Gene3D" id="3.30.559.10">
    <property type="entry name" value="Chloramphenicol acetyltransferase-like domain"/>
    <property type="match status" value="2"/>
</dbReference>
<protein>
    <submittedName>
        <fullName evidence="4">Uncharacterized protein</fullName>
    </submittedName>
</protein>
<name>A0ABD3TNL9_9LAMI</name>